<dbReference type="RefSeq" id="WP_014858081.1">
    <property type="nucleotide sequence ID" value="NT_187167.1"/>
</dbReference>
<gene>
    <name evidence="1" type="ORF">USDA257_p05950</name>
</gene>
<accession>I3XHF4</accession>
<reference evidence="1" key="1">
    <citation type="journal article" date="2012" name="J. Bacteriol.">
        <title>Complete genome sequence of the broad-host-range strain Sinorhizobium fredii USDA257.</title>
        <authorList>
            <person name="Schuldes J."/>
            <person name="Rodriguez Orbegoso M."/>
            <person name="Schmeisser C."/>
            <person name="Krishnan H.B."/>
            <person name="Daniel R."/>
            <person name="Streit W.R."/>
        </authorList>
    </citation>
    <scope>NUCLEOTIDE SEQUENCE [LARGE SCALE GENOMIC DNA]</scope>
    <source>
        <strain evidence="1">USDA 257</strain>
        <plasmid evidence="1">pUSDA257</plasmid>
    </source>
</reference>
<dbReference type="EMBL" id="CP003575">
    <property type="protein sequence ID" value="AFL55310.1"/>
    <property type="molecule type" value="Genomic_DNA"/>
</dbReference>
<evidence type="ECO:0000313" key="1">
    <source>
        <dbReference type="EMBL" id="AFL55310.1"/>
    </source>
</evidence>
<proteinExistence type="predicted"/>
<geneLocation type="plasmid" evidence="2">
    <name>pUSDA257 fragment 12</name>
</geneLocation>
<dbReference type="HOGENOM" id="CLU_1979760_0_0_5"/>
<organism evidence="1">
    <name type="scientific">Sinorhizobium fredii (strain USDA 257)</name>
    <dbReference type="NCBI Taxonomy" id="1185652"/>
    <lineage>
        <taxon>Bacteria</taxon>
        <taxon>Pseudomonadati</taxon>
        <taxon>Pseudomonadota</taxon>
        <taxon>Alphaproteobacteria</taxon>
        <taxon>Hyphomicrobiales</taxon>
        <taxon>Rhizobiaceae</taxon>
        <taxon>Sinorhizobium/Ensifer group</taxon>
        <taxon>Sinorhizobium</taxon>
    </lineage>
</organism>
<protein>
    <submittedName>
        <fullName evidence="1">Uncharacterized protein</fullName>
    </submittedName>
</protein>
<sequence length="126" mass="14325">MIIRKSAWPLWQAAPARLLLEARLAADCYTTPWDIIIWLKPITVEDPSRADHWYVILDRTCTMPPALSSVMSADESLRNTNCAYRNDPGFTNTVRLRVGITGMKSKWVARFVSESLSDWTGTRSHS</sequence>
<evidence type="ECO:0000313" key="2">
    <source>
        <dbReference type="Proteomes" id="UP000006180"/>
    </source>
</evidence>
<dbReference type="AlphaFoldDB" id="I3XHF4"/>
<name>I3XHF4_SINF2</name>
<keyword evidence="1" id="KW-0614">Plasmid</keyword>